<evidence type="ECO:0000256" key="2">
    <source>
        <dbReference type="SAM" id="SignalP"/>
    </source>
</evidence>
<proteinExistence type="predicted"/>
<feature type="region of interest" description="Disordered" evidence="1">
    <location>
        <begin position="39"/>
        <end position="69"/>
    </location>
</feature>
<name>A0ABZ2JVH3_9BACT</name>
<protein>
    <submittedName>
        <fullName evidence="3">Uncharacterized protein</fullName>
    </submittedName>
</protein>
<feature type="compositionally biased region" description="Acidic residues" evidence="1">
    <location>
        <begin position="41"/>
        <end position="51"/>
    </location>
</feature>
<reference evidence="3 4" key="1">
    <citation type="submission" date="2021-12" db="EMBL/GenBank/DDBJ databases">
        <title>Discovery of the Pendulisporaceae a myxobacterial family with distinct sporulation behavior and unique specialized metabolism.</title>
        <authorList>
            <person name="Garcia R."/>
            <person name="Popoff A."/>
            <person name="Bader C.D."/>
            <person name="Loehr J."/>
            <person name="Walesch S."/>
            <person name="Walt C."/>
            <person name="Boldt J."/>
            <person name="Bunk B."/>
            <person name="Haeckl F.J.F.P.J."/>
            <person name="Gunesch A.P."/>
            <person name="Birkelbach J."/>
            <person name="Nuebel U."/>
            <person name="Pietschmann T."/>
            <person name="Bach T."/>
            <person name="Mueller R."/>
        </authorList>
    </citation>
    <scope>NUCLEOTIDE SEQUENCE [LARGE SCALE GENOMIC DNA]</scope>
    <source>
        <strain evidence="3 4">MSr12523</strain>
    </source>
</reference>
<dbReference type="Gene3D" id="2.120.10.70">
    <property type="entry name" value="Fucose-specific lectin"/>
    <property type="match status" value="1"/>
</dbReference>
<feature type="compositionally biased region" description="Polar residues" evidence="1">
    <location>
        <begin position="58"/>
        <end position="69"/>
    </location>
</feature>
<keyword evidence="4" id="KW-1185">Reference proteome</keyword>
<evidence type="ECO:0000313" key="4">
    <source>
        <dbReference type="Proteomes" id="UP001379533"/>
    </source>
</evidence>
<dbReference type="SUPFAM" id="SSF89372">
    <property type="entry name" value="Fucose-specific lectin"/>
    <property type="match status" value="2"/>
</dbReference>
<keyword evidence="2" id="KW-0732">Signal</keyword>
<feature type="signal peptide" evidence="2">
    <location>
        <begin position="1"/>
        <end position="38"/>
    </location>
</feature>
<accession>A0ABZ2JVH3</accession>
<feature type="chain" id="PRO_5046291491" evidence="2">
    <location>
        <begin position="39"/>
        <end position="356"/>
    </location>
</feature>
<evidence type="ECO:0000256" key="1">
    <source>
        <dbReference type="SAM" id="MobiDB-lite"/>
    </source>
</evidence>
<organism evidence="3 4">
    <name type="scientific">Pendulispora brunnea</name>
    <dbReference type="NCBI Taxonomy" id="2905690"/>
    <lineage>
        <taxon>Bacteria</taxon>
        <taxon>Pseudomonadati</taxon>
        <taxon>Myxococcota</taxon>
        <taxon>Myxococcia</taxon>
        <taxon>Myxococcales</taxon>
        <taxon>Sorangiineae</taxon>
        <taxon>Pendulisporaceae</taxon>
        <taxon>Pendulispora</taxon>
    </lineage>
</organism>
<dbReference type="Proteomes" id="UP001379533">
    <property type="component" value="Chromosome"/>
</dbReference>
<dbReference type="EMBL" id="CP089982">
    <property type="protein sequence ID" value="WXA90468.1"/>
    <property type="molecule type" value="Genomic_DNA"/>
</dbReference>
<evidence type="ECO:0000313" key="3">
    <source>
        <dbReference type="EMBL" id="WXA90468.1"/>
    </source>
</evidence>
<gene>
    <name evidence="3" type="ORF">LZC95_28905</name>
</gene>
<dbReference type="RefSeq" id="WP_394841082.1">
    <property type="nucleotide sequence ID" value="NZ_CP089982.1"/>
</dbReference>
<sequence length="356" mass="39145">MAWKNLFGYSTISSLKRALTLVTAASLITATTSLPVHAEDATSEEAADSEATDSSAANPSDQWNQVSRNARTHRSVAAANWGGREWYFVRGDDRTIWFSANGQDFTRHPHGGRTDAAPAAVVFHNTLYVFHTGEGGDIWYSFLTSQGWTAWQRVPGSDTQHFRTTESPTVAASERYLYLLGMRDNERIAISASDNGSRWANWDEPPGGARTLSAVGAAAAHNNSDGVDALVVAHRGTNEGVYYAARRESDGAWSTWNQRDPGARIRSQPFLASFVGLDGHEHIAVSAEGTDGRVWAQDWDIDRNVGYGWHRVDDRPNEPRVTTDIGPTLVWIVHALYCLAVSQAGVMIQKRIQDTK</sequence>